<comment type="pathway">
    <text evidence="4">Carbohydrate metabolism; tricarboxylic acid cycle.</text>
</comment>
<keyword evidence="12" id="KW-0479">Metal-binding</keyword>
<evidence type="ECO:0000256" key="8">
    <source>
        <dbReference type="ARBA" id="ARBA00022519"/>
    </source>
</evidence>
<evidence type="ECO:0000256" key="12">
    <source>
        <dbReference type="ARBA" id="ARBA00022723"/>
    </source>
</evidence>
<dbReference type="UniPathway" id="UPA00223"/>
<evidence type="ECO:0000256" key="1">
    <source>
        <dbReference type="ARBA" id="ARBA00001971"/>
    </source>
</evidence>
<evidence type="ECO:0000256" key="6">
    <source>
        <dbReference type="ARBA" id="ARBA00022448"/>
    </source>
</evidence>
<comment type="cofactor">
    <cofactor evidence="1">
        <name>heme</name>
        <dbReference type="ChEBI" id="CHEBI:30413"/>
    </cofactor>
</comment>
<evidence type="ECO:0000256" key="16">
    <source>
        <dbReference type="ARBA" id="ARBA00023136"/>
    </source>
</evidence>
<gene>
    <name evidence="18" type="ORF">SAMN05660964_02266</name>
</gene>
<comment type="subcellular location">
    <subcellularLocation>
        <location evidence="3">Cell inner membrane</location>
        <topology evidence="3">Multi-pass membrane protein</topology>
    </subcellularLocation>
</comment>
<dbReference type="STRING" id="525918.SAMN05660964_02266"/>
<dbReference type="Pfam" id="PF01127">
    <property type="entry name" value="Sdh_cyt"/>
    <property type="match status" value="1"/>
</dbReference>
<feature type="transmembrane region" description="Helical" evidence="17">
    <location>
        <begin position="99"/>
        <end position="124"/>
    </location>
</feature>
<dbReference type="OrthoDB" id="9809280at2"/>
<dbReference type="InterPro" id="IPR000701">
    <property type="entry name" value="SuccDH_FuR_B_TM-su"/>
</dbReference>
<evidence type="ECO:0000256" key="7">
    <source>
        <dbReference type="ARBA" id="ARBA00022475"/>
    </source>
</evidence>
<evidence type="ECO:0000256" key="13">
    <source>
        <dbReference type="ARBA" id="ARBA00022982"/>
    </source>
</evidence>
<evidence type="ECO:0000256" key="9">
    <source>
        <dbReference type="ARBA" id="ARBA00022532"/>
    </source>
</evidence>
<keyword evidence="6" id="KW-0813">Transport</keyword>
<evidence type="ECO:0000256" key="10">
    <source>
        <dbReference type="ARBA" id="ARBA00022617"/>
    </source>
</evidence>
<keyword evidence="16 17" id="KW-0472">Membrane</keyword>
<dbReference type="GO" id="GO:0005886">
    <property type="term" value="C:plasma membrane"/>
    <property type="evidence" value="ECO:0007669"/>
    <property type="project" value="UniProtKB-SubCell"/>
</dbReference>
<evidence type="ECO:0000256" key="4">
    <source>
        <dbReference type="ARBA" id="ARBA00005163"/>
    </source>
</evidence>
<organism evidence="18 19">
    <name type="scientific">Thiothrix caldifontis</name>
    <dbReference type="NCBI Taxonomy" id="525918"/>
    <lineage>
        <taxon>Bacteria</taxon>
        <taxon>Pseudomonadati</taxon>
        <taxon>Pseudomonadota</taxon>
        <taxon>Gammaproteobacteria</taxon>
        <taxon>Thiotrichales</taxon>
        <taxon>Thiotrichaceae</taxon>
        <taxon>Thiothrix</taxon>
    </lineage>
</organism>
<reference evidence="18 19" key="1">
    <citation type="submission" date="2016-10" db="EMBL/GenBank/DDBJ databases">
        <authorList>
            <person name="de Groot N.N."/>
        </authorList>
    </citation>
    <scope>NUCLEOTIDE SEQUENCE [LARGE SCALE GENOMIC DNA]</scope>
    <source>
        <strain evidence="18 19">DSM 21228</strain>
    </source>
</reference>
<keyword evidence="11 17" id="KW-0812">Transmembrane</keyword>
<dbReference type="EMBL" id="FNQP01000012">
    <property type="protein sequence ID" value="SEA72754.1"/>
    <property type="molecule type" value="Genomic_DNA"/>
</dbReference>
<keyword evidence="14 17" id="KW-1133">Transmembrane helix</keyword>
<dbReference type="CDD" id="cd03495">
    <property type="entry name" value="SQR_TypeC_SdhD_like"/>
    <property type="match status" value="1"/>
</dbReference>
<evidence type="ECO:0000256" key="2">
    <source>
        <dbReference type="ARBA" id="ARBA00004050"/>
    </source>
</evidence>
<evidence type="ECO:0000313" key="19">
    <source>
        <dbReference type="Proteomes" id="UP000199397"/>
    </source>
</evidence>
<evidence type="ECO:0000313" key="18">
    <source>
        <dbReference type="EMBL" id="SEA72754.1"/>
    </source>
</evidence>
<dbReference type="GO" id="GO:0017004">
    <property type="term" value="P:cytochrome complex assembly"/>
    <property type="evidence" value="ECO:0007669"/>
    <property type="project" value="TreeGrafter"/>
</dbReference>
<proteinExistence type="predicted"/>
<evidence type="ECO:0000256" key="15">
    <source>
        <dbReference type="ARBA" id="ARBA00023004"/>
    </source>
</evidence>
<sequence>MSLLTPFKRASGLGTTSDGVKHWWMQRVTAVALIPLTLWLVFAVAAHSGEDYATVTAWFAQPFTTTMLTLFVFTAFLHAVQGLTVIIEDYIHHEGVKIAALIGMKLVLVLLGTSSILSILRVAFAG</sequence>
<name>A0A1H4DJ61_9GAMM</name>
<dbReference type="SUPFAM" id="SSF81343">
    <property type="entry name" value="Fumarate reductase respiratory complex transmembrane subunits"/>
    <property type="match status" value="1"/>
</dbReference>
<dbReference type="GO" id="GO:0006099">
    <property type="term" value="P:tricarboxylic acid cycle"/>
    <property type="evidence" value="ECO:0007669"/>
    <property type="project" value="UniProtKB-UniPathway"/>
</dbReference>
<evidence type="ECO:0000256" key="5">
    <source>
        <dbReference type="ARBA" id="ARBA00019425"/>
    </source>
</evidence>
<keyword evidence="15" id="KW-0408">Iron</keyword>
<dbReference type="GO" id="GO:0046872">
    <property type="term" value="F:metal ion binding"/>
    <property type="evidence" value="ECO:0007669"/>
    <property type="project" value="UniProtKB-KW"/>
</dbReference>
<keyword evidence="13" id="KW-0249">Electron transport</keyword>
<evidence type="ECO:0000256" key="17">
    <source>
        <dbReference type="SAM" id="Phobius"/>
    </source>
</evidence>
<dbReference type="PANTHER" id="PTHR38689">
    <property type="entry name" value="SUCCINATE DEHYDROGENASE HYDROPHOBIC MEMBRANE ANCHOR SUBUNIT"/>
    <property type="match status" value="1"/>
</dbReference>
<dbReference type="InterPro" id="IPR034804">
    <property type="entry name" value="SQR/QFR_C/D"/>
</dbReference>
<evidence type="ECO:0000256" key="14">
    <source>
        <dbReference type="ARBA" id="ARBA00022989"/>
    </source>
</evidence>
<keyword evidence="7" id="KW-1003">Cell membrane</keyword>
<dbReference type="NCBIfam" id="TIGR02968">
    <property type="entry name" value="succ_dehyd_anc"/>
    <property type="match status" value="1"/>
</dbReference>
<dbReference type="PANTHER" id="PTHR38689:SF1">
    <property type="entry name" value="SUCCINATE DEHYDROGENASE HYDROPHOBIC MEMBRANE ANCHOR SUBUNIT"/>
    <property type="match status" value="1"/>
</dbReference>
<dbReference type="AlphaFoldDB" id="A0A1H4DJ61"/>
<accession>A0A1H4DJ61</accession>
<dbReference type="RefSeq" id="WP_093068738.1">
    <property type="nucleotide sequence ID" value="NZ_FNQP01000012.1"/>
</dbReference>
<keyword evidence="19" id="KW-1185">Reference proteome</keyword>
<keyword evidence="9" id="KW-0816">Tricarboxylic acid cycle</keyword>
<feature type="transmembrane region" description="Helical" evidence="17">
    <location>
        <begin position="67"/>
        <end position="87"/>
    </location>
</feature>
<dbReference type="InterPro" id="IPR014312">
    <property type="entry name" value="Succ_DH_anchor"/>
</dbReference>
<protein>
    <recommendedName>
        <fullName evidence="5">Succinate dehydrogenase hydrophobic membrane anchor subunit</fullName>
    </recommendedName>
</protein>
<feature type="transmembrane region" description="Helical" evidence="17">
    <location>
        <begin position="28"/>
        <end position="47"/>
    </location>
</feature>
<keyword evidence="10" id="KW-0349">Heme</keyword>
<dbReference type="Proteomes" id="UP000199397">
    <property type="component" value="Unassembled WGS sequence"/>
</dbReference>
<keyword evidence="8" id="KW-0997">Cell inner membrane</keyword>
<evidence type="ECO:0000256" key="3">
    <source>
        <dbReference type="ARBA" id="ARBA00004429"/>
    </source>
</evidence>
<comment type="function">
    <text evidence="2">Membrane-anchoring subunit of succinate dehydrogenase (SDH).</text>
</comment>
<dbReference type="GO" id="GO:0020037">
    <property type="term" value="F:heme binding"/>
    <property type="evidence" value="ECO:0007669"/>
    <property type="project" value="InterPro"/>
</dbReference>
<evidence type="ECO:0000256" key="11">
    <source>
        <dbReference type="ARBA" id="ARBA00022692"/>
    </source>
</evidence>
<dbReference type="Gene3D" id="1.20.1300.10">
    <property type="entry name" value="Fumarate reductase/succinate dehydrogenase, transmembrane subunit"/>
    <property type="match status" value="1"/>
</dbReference>
<dbReference type="GO" id="GO:0009055">
    <property type="term" value="F:electron transfer activity"/>
    <property type="evidence" value="ECO:0007669"/>
    <property type="project" value="TreeGrafter"/>
</dbReference>